<dbReference type="PANTHER" id="PTHR36931">
    <property type="entry name" value="UPF0153 PROTEIN YEIW"/>
    <property type="match status" value="1"/>
</dbReference>
<keyword evidence="2" id="KW-1185">Reference proteome</keyword>
<protein>
    <submittedName>
        <fullName evidence="1">YkgJ family cysteine cluster protein</fullName>
    </submittedName>
</protein>
<accession>A0ABS5ZI47</accession>
<comment type="caution">
    <text evidence="1">The sequence shown here is derived from an EMBL/GenBank/DDBJ whole genome shotgun (WGS) entry which is preliminary data.</text>
</comment>
<dbReference type="EMBL" id="JAGSOY010000055">
    <property type="protein sequence ID" value="MBU2712951.1"/>
    <property type="molecule type" value="Genomic_DNA"/>
</dbReference>
<gene>
    <name evidence="1" type="ORF">KCG35_17925</name>
</gene>
<organism evidence="1 2">
    <name type="scientific">Zooshikella harenae</name>
    <dbReference type="NCBI Taxonomy" id="2827238"/>
    <lineage>
        <taxon>Bacteria</taxon>
        <taxon>Pseudomonadati</taxon>
        <taxon>Pseudomonadota</taxon>
        <taxon>Gammaproteobacteria</taxon>
        <taxon>Oceanospirillales</taxon>
        <taxon>Zooshikellaceae</taxon>
        <taxon>Zooshikella</taxon>
    </lineage>
</organism>
<evidence type="ECO:0000313" key="2">
    <source>
        <dbReference type="Proteomes" id="UP000690515"/>
    </source>
</evidence>
<dbReference type="RefSeq" id="WP_215821174.1">
    <property type="nucleotide sequence ID" value="NZ_JAGSOY010000055.1"/>
</dbReference>
<reference evidence="1 2" key="1">
    <citation type="submission" date="2021-04" db="EMBL/GenBank/DDBJ databases">
        <authorList>
            <person name="Pira H."/>
            <person name="Risdian C."/>
            <person name="Wink J."/>
        </authorList>
    </citation>
    <scope>NUCLEOTIDE SEQUENCE [LARGE SCALE GENOMIC DNA]</scope>
    <source>
        <strain evidence="1 2">WH53</strain>
    </source>
</reference>
<evidence type="ECO:0000313" key="1">
    <source>
        <dbReference type="EMBL" id="MBU2712951.1"/>
    </source>
</evidence>
<proteinExistence type="predicted"/>
<sequence length="84" mass="9004">MNCRSDCGACCIVPSISSPLPGMPKGKPAGQRCLHLLSDYRCALFNDPRRPTVCGQFRAEDTVCGASAEQAFEILTLLELSTQG</sequence>
<dbReference type="Pfam" id="PF03692">
    <property type="entry name" value="CxxCxxCC"/>
    <property type="match status" value="1"/>
</dbReference>
<name>A0ABS5ZI47_9GAMM</name>
<dbReference type="PANTHER" id="PTHR36931:SF1">
    <property type="entry name" value="UPF0153 PROTEIN YEIW"/>
    <property type="match status" value="1"/>
</dbReference>
<dbReference type="InterPro" id="IPR052572">
    <property type="entry name" value="UPF0153_domain"/>
</dbReference>
<dbReference type="Proteomes" id="UP000690515">
    <property type="component" value="Unassembled WGS sequence"/>
</dbReference>
<dbReference type="InterPro" id="IPR005358">
    <property type="entry name" value="Puta_zinc/iron-chelating_dom"/>
</dbReference>